<evidence type="ECO:0000256" key="10">
    <source>
        <dbReference type="ARBA" id="ARBA00023212"/>
    </source>
</evidence>
<protein>
    <recommendedName>
        <fullName evidence="4">Dynein regulatory complex subunit 4</fullName>
    </recommendedName>
    <alternativeName>
        <fullName evidence="12">Growth arrest-specific protein 8</fullName>
    </alternativeName>
</protein>
<evidence type="ECO:0000256" key="7">
    <source>
        <dbReference type="ARBA" id="ARBA00022846"/>
    </source>
</evidence>
<dbReference type="AlphaFoldDB" id="A0A1W0WQX9"/>
<comment type="subcellular location">
    <subcellularLocation>
        <location evidence="1">Cell projection</location>
        <location evidence="1">Cilium</location>
        <location evidence="1">Flagellum</location>
    </subcellularLocation>
    <subcellularLocation>
        <location evidence="2">Cytoplasm</location>
        <location evidence="2">Cytoskeleton</location>
    </subcellularLocation>
</comment>
<keyword evidence="16" id="KW-1185">Reference proteome</keyword>
<comment type="similarity">
    <text evidence="3">Belongs to the DRC4 family.</text>
</comment>
<dbReference type="Pfam" id="PF13851">
    <property type="entry name" value="GAS"/>
    <property type="match status" value="1"/>
</dbReference>
<reference evidence="16" key="1">
    <citation type="submission" date="2017-01" db="EMBL/GenBank/DDBJ databases">
        <title>Comparative genomics of anhydrobiosis in the tardigrade Hypsibius dujardini.</title>
        <authorList>
            <person name="Yoshida Y."/>
            <person name="Koutsovoulos G."/>
            <person name="Laetsch D."/>
            <person name="Stevens L."/>
            <person name="Kumar S."/>
            <person name="Horikawa D."/>
            <person name="Ishino K."/>
            <person name="Komine S."/>
            <person name="Tomita M."/>
            <person name="Blaxter M."/>
            <person name="Arakawa K."/>
        </authorList>
    </citation>
    <scope>NUCLEOTIDE SEQUENCE [LARGE SCALE GENOMIC DNA]</scope>
    <source>
        <strain evidence="16">Z151</strain>
    </source>
</reference>
<dbReference type="GO" id="GO:0008017">
    <property type="term" value="F:microtubule binding"/>
    <property type="evidence" value="ECO:0007669"/>
    <property type="project" value="InterPro"/>
</dbReference>
<dbReference type="InterPro" id="IPR025593">
    <property type="entry name" value="GAS8_dom"/>
</dbReference>
<dbReference type="PANTHER" id="PTHR31543">
    <property type="entry name" value="DYNEIN REGULATORY COMPLEX SUBUNIT 4"/>
    <property type="match status" value="1"/>
</dbReference>
<evidence type="ECO:0000256" key="9">
    <source>
        <dbReference type="ARBA" id="ARBA00023069"/>
    </source>
</evidence>
<evidence type="ECO:0000256" key="4">
    <source>
        <dbReference type="ARBA" id="ARBA00021301"/>
    </source>
</evidence>
<feature type="domain" description="Growth arrest-specific protein 8" evidence="14">
    <location>
        <begin position="224"/>
        <end position="391"/>
    </location>
</feature>
<evidence type="ECO:0000256" key="12">
    <source>
        <dbReference type="ARBA" id="ARBA00031568"/>
    </source>
</evidence>
<dbReference type="OrthoDB" id="767661at2759"/>
<evidence type="ECO:0000256" key="2">
    <source>
        <dbReference type="ARBA" id="ARBA00004245"/>
    </source>
</evidence>
<dbReference type="EMBL" id="MTYJ01000058">
    <property type="protein sequence ID" value="OQV17615.1"/>
    <property type="molecule type" value="Genomic_DNA"/>
</dbReference>
<comment type="caution">
    <text evidence="15">The sequence shown here is derived from an EMBL/GenBank/DDBJ whole genome shotgun (WGS) entry which is preliminary data.</text>
</comment>
<evidence type="ECO:0000259" key="14">
    <source>
        <dbReference type="Pfam" id="PF13851"/>
    </source>
</evidence>
<dbReference type="Proteomes" id="UP000192578">
    <property type="component" value="Unassembled WGS sequence"/>
</dbReference>
<accession>A0A1W0WQX9</accession>
<evidence type="ECO:0000256" key="11">
    <source>
        <dbReference type="ARBA" id="ARBA00023273"/>
    </source>
</evidence>
<dbReference type="PANTHER" id="PTHR31543:SF0">
    <property type="entry name" value="DYNEIN REGULATORY COMPLEX SUBUNIT 4"/>
    <property type="match status" value="1"/>
</dbReference>
<evidence type="ECO:0000256" key="8">
    <source>
        <dbReference type="ARBA" id="ARBA00023054"/>
    </source>
</evidence>
<evidence type="ECO:0000256" key="5">
    <source>
        <dbReference type="ARBA" id="ARBA00022490"/>
    </source>
</evidence>
<evidence type="ECO:0000256" key="13">
    <source>
        <dbReference type="SAM" id="Coils"/>
    </source>
</evidence>
<keyword evidence="6" id="KW-0493">Microtubule</keyword>
<keyword evidence="8 13" id="KW-0175">Coiled coil</keyword>
<keyword evidence="5" id="KW-0963">Cytoplasm</keyword>
<evidence type="ECO:0000256" key="6">
    <source>
        <dbReference type="ARBA" id="ARBA00022701"/>
    </source>
</evidence>
<evidence type="ECO:0000313" key="15">
    <source>
        <dbReference type="EMBL" id="OQV17615.1"/>
    </source>
</evidence>
<name>A0A1W0WQX9_HYPEX</name>
<dbReference type="InterPro" id="IPR039308">
    <property type="entry name" value="GAS8"/>
</dbReference>
<gene>
    <name evidence="15" type="ORF">BV898_08240</name>
</gene>
<dbReference type="GO" id="GO:0031514">
    <property type="term" value="C:motile cilium"/>
    <property type="evidence" value="ECO:0007669"/>
    <property type="project" value="UniProtKB-SubCell"/>
</dbReference>
<evidence type="ECO:0000256" key="3">
    <source>
        <dbReference type="ARBA" id="ARBA00009859"/>
    </source>
</evidence>
<dbReference type="GO" id="GO:0031267">
    <property type="term" value="F:small GTPase binding"/>
    <property type="evidence" value="ECO:0007669"/>
    <property type="project" value="InterPro"/>
</dbReference>
<evidence type="ECO:0000313" key="16">
    <source>
        <dbReference type="Proteomes" id="UP000192578"/>
    </source>
</evidence>
<dbReference type="GO" id="GO:0005794">
    <property type="term" value="C:Golgi apparatus"/>
    <property type="evidence" value="ECO:0007669"/>
    <property type="project" value="TreeGrafter"/>
</dbReference>
<proteinExistence type="inferred from homology"/>
<evidence type="ECO:0000256" key="1">
    <source>
        <dbReference type="ARBA" id="ARBA00004230"/>
    </source>
</evidence>
<dbReference type="GO" id="GO:0048870">
    <property type="term" value="P:cell motility"/>
    <property type="evidence" value="ECO:0007669"/>
    <property type="project" value="InterPro"/>
</dbReference>
<feature type="coiled-coil region" evidence="13">
    <location>
        <begin position="323"/>
        <end position="393"/>
    </location>
</feature>
<keyword evidence="11" id="KW-0966">Cell projection</keyword>
<keyword evidence="9" id="KW-0969">Cilium</keyword>
<sequence>MPSKDPKNKKKKAKKEIIVDEKVNISIMTQEQLVRRAVLEAKLLFEAKKQRSIQEQERDMMFRKLEIVRAEMVEKEAEILSQAQDMEASQYLQHAELKVGRQRAKHLRYELDQALERAKTDVDTFVEEMRHGHVDIMTKLGHEWEELETKNVEERLACEQNTKECMMQAQKKHKAATDNYRNALVDRTEDLRIEKDEIEEDSALDVRDHICLLNQKRMEQIDKLQRNFEKNYHEIKQYFQELTYHNLTLINDLADQSSKLKRNLADLYSRYKGIQRQTEVSREPFKKQTARLAALKHDSDMFDKEKMSFARLQRGFAKMKKGREDLLQEIANHDENNAKIKKEYAFLSENFGPAMSEAKAIIGCEASVIRKKAAELHEQLETMKETLREAAVQSPDSRMEECLRELELIERQCLNNIALKKDMQITLDKMSKLYNDTLITMRYIVEEYGLPVDEFDLLPLPAGTAFRPAELGRICATQDALTPNDP</sequence>
<keyword evidence="7" id="KW-0282">Flagellum</keyword>
<organism evidence="15 16">
    <name type="scientific">Hypsibius exemplaris</name>
    <name type="common">Freshwater tardigrade</name>
    <dbReference type="NCBI Taxonomy" id="2072580"/>
    <lineage>
        <taxon>Eukaryota</taxon>
        <taxon>Metazoa</taxon>
        <taxon>Ecdysozoa</taxon>
        <taxon>Tardigrada</taxon>
        <taxon>Eutardigrada</taxon>
        <taxon>Parachela</taxon>
        <taxon>Hypsibioidea</taxon>
        <taxon>Hypsibiidae</taxon>
        <taxon>Hypsibius</taxon>
    </lineage>
</organism>
<dbReference type="GO" id="GO:0005874">
    <property type="term" value="C:microtubule"/>
    <property type="evidence" value="ECO:0007669"/>
    <property type="project" value="UniProtKB-KW"/>
</dbReference>
<keyword evidence="10" id="KW-0206">Cytoskeleton</keyword>